<protein>
    <submittedName>
        <fullName evidence="3">Adenylate cyclase</fullName>
        <ecNumber evidence="3">4.6.1.1</ecNumber>
    </submittedName>
</protein>
<evidence type="ECO:0000313" key="3">
    <source>
        <dbReference type="EMBL" id="EGF06003.1"/>
    </source>
</evidence>
<gene>
    <name evidence="3" type="primary">cyaA</name>
    <name evidence="3" type="ORF">HMPREF9123_2941</name>
</gene>
<sequence length="162" mass="18610">MTVEIERRFLLANDSWRAEAAAPRLLVQGYISVEKERTVRVRIDGGHAWLTLKGYVSDITRSEFEYPVPVAHAREIFATMCPFRMEKRRYEIRAGGFTFEIDEYLGGNAPLVVAEIELPAEDTPFPRPAWLGREITSDGRYTNAYLSRHPYAEWTAQDKQAV</sequence>
<dbReference type="PROSITE" id="PS51707">
    <property type="entry name" value="CYTH"/>
    <property type="match status" value="1"/>
</dbReference>
<dbReference type="AlphaFoldDB" id="F2BGT4"/>
<evidence type="ECO:0000313" key="4">
    <source>
        <dbReference type="Proteomes" id="UP000004105"/>
    </source>
</evidence>
<dbReference type="PANTHER" id="PTHR40114:SF1">
    <property type="entry name" value="SLR0698 PROTEIN"/>
    <property type="match status" value="1"/>
</dbReference>
<dbReference type="STRING" id="267212.GCA_001063965_01755"/>
<dbReference type="OrthoDB" id="9805588at2"/>
<name>F2BGT4_9NEIS</name>
<feature type="active site" description="Proton acceptor" evidence="1">
    <location>
        <position position="30"/>
    </location>
</feature>
<dbReference type="CDD" id="cd07891">
    <property type="entry name" value="CYTH-like_CthTTM-like_1"/>
    <property type="match status" value="1"/>
</dbReference>
<reference evidence="3 4" key="1">
    <citation type="submission" date="2011-02" db="EMBL/GenBank/DDBJ databases">
        <authorList>
            <person name="Muzny D."/>
            <person name="Qin X."/>
            <person name="Deng J."/>
            <person name="Jiang H."/>
            <person name="Liu Y."/>
            <person name="Qu J."/>
            <person name="Song X.-Z."/>
            <person name="Zhang L."/>
            <person name="Thornton R."/>
            <person name="Coyle M."/>
            <person name="Francisco L."/>
            <person name="Jackson L."/>
            <person name="Javaid M."/>
            <person name="Korchina V."/>
            <person name="Kovar C."/>
            <person name="Mata R."/>
            <person name="Mathew T."/>
            <person name="Ngo R."/>
            <person name="Nguyen L."/>
            <person name="Nguyen N."/>
            <person name="Okwuonu G."/>
            <person name="Ongeri F."/>
            <person name="Pham C."/>
            <person name="Simmons D."/>
            <person name="Wilczek-Boney K."/>
            <person name="Hale W."/>
            <person name="Jakkamsetti A."/>
            <person name="Pham P."/>
            <person name="Ruth R."/>
            <person name="San Lucas F."/>
            <person name="Warren J."/>
            <person name="Zhang J."/>
            <person name="Zhao Z."/>
            <person name="Zhou C."/>
            <person name="Zhu D."/>
            <person name="Lee S."/>
            <person name="Bess C."/>
            <person name="Blankenburg K."/>
            <person name="Forbes L."/>
            <person name="Fu Q."/>
            <person name="Gubbala S."/>
            <person name="Hirani K."/>
            <person name="Jayaseelan J.C."/>
            <person name="Lara F."/>
            <person name="Munidasa M."/>
            <person name="Palculict T."/>
            <person name="Patil S."/>
            <person name="Pu L.-L."/>
            <person name="Saada N."/>
            <person name="Tang L."/>
            <person name="Weissenberger G."/>
            <person name="Zhu Y."/>
            <person name="Hemphill L."/>
            <person name="Shang Y."/>
            <person name="Youmans B."/>
            <person name="Ayvaz T."/>
            <person name="Ross M."/>
            <person name="Santibanez J."/>
            <person name="Aqrawi P."/>
            <person name="Gross S."/>
            <person name="Joshi V."/>
            <person name="Fowler G."/>
            <person name="Nazareth L."/>
            <person name="Reid J."/>
            <person name="Worley K."/>
            <person name="Petrosino J."/>
            <person name="Highlander S."/>
            <person name="Gibbs R."/>
        </authorList>
    </citation>
    <scope>NUCLEOTIDE SEQUENCE [LARGE SCALE GENOMIC DNA]</scope>
    <source>
        <strain evidence="3 4">ATCC BAA-1200</strain>
    </source>
</reference>
<proteinExistence type="predicted"/>
<dbReference type="InterPro" id="IPR023577">
    <property type="entry name" value="CYTH_domain"/>
</dbReference>
<dbReference type="SUPFAM" id="SSF55154">
    <property type="entry name" value="CYTH-like phosphatases"/>
    <property type="match status" value="1"/>
</dbReference>
<accession>F2BGT4</accession>
<dbReference type="GO" id="GO:0004016">
    <property type="term" value="F:adenylate cyclase activity"/>
    <property type="evidence" value="ECO:0007669"/>
    <property type="project" value="UniProtKB-EC"/>
</dbReference>
<dbReference type="EMBL" id="AFAY01000057">
    <property type="protein sequence ID" value="EGF06003.1"/>
    <property type="molecule type" value="Genomic_DNA"/>
</dbReference>
<dbReference type="PIRSF" id="PIRSF016487">
    <property type="entry name" value="CYTH_UCP016487"/>
    <property type="match status" value="1"/>
</dbReference>
<evidence type="ECO:0000259" key="2">
    <source>
        <dbReference type="PROSITE" id="PS51707"/>
    </source>
</evidence>
<keyword evidence="3" id="KW-0456">Lyase</keyword>
<dbReference type="SMART" id="SM01118">
    <property type="entry name" value="CYTH"/>
    <property type="match status" value="1"/>
</dbReference>
<dbReference type="PANTHER" id="PTHR40114">
    <property type="entry name" value="SLR0698 PROTEIN"/>
    <property type="match status" value="1"/>
</dbReference>
<keyword evidence="4" id="KW-1185">Reference proteome</keyword>
<dbReference type="Pfam" id="PF01928">
    <property type="entry name" value="CYTH"/>
    <property type="match status" value="1"/>
</dbReference>
<dbReference type="Proteomes" id="UP000004105">
    <property type="component" value="Unassembled WGS sequence"/>
</dbReference>
<organism evidence="3 4">
    <name type="scientific">Neisseria bacilliformis ATCC BAA-1200</name>
    <dbReference type="NCBI Taxonomy" id="888742"/>
    <lineage>
        <taxon>Bacteria</taxon>
        <taxon>Pseudomonadati</taxon>
        <taxon>Pseudomonadota</taxon>
        <taxon>Betaproteobacteria</taxon>
        <taxon>Neisseriales</taxon>
        <taxon>Neisseriaceae</taxon>
        <taxon>Neisseria</taxon>
    </lineage>
</organism>
<dbReference type="InterPro" id="IPR033469">
    <property type="entry name" value="CYTH-like_dom_sf"/>
</dbReference>
<comment type="caution">
    <text evidence="3">The sequence shown here is derived from an EMBL/GenBank/DDBJ whole genome shotgun (WGS) entry which is preliminary data.</text>
</comment>
<dbReference type="InterPro" id="IPR012042">
    <property type="entry name" value="NeuTTM/CthTTM-like"/>
</dbReference>
<dbReference type="EC" id="4.6.1.1" evidence="3"/>
<dbReference type="HOGENOM" id="CLU_109545_1_0_4"/>
<dbReference type="RefSeq" id="WP_007343945.1">
    <property type="nucleotide sequence ID" value="NZ_GL878494.1"/>
</dbReference>
<dbReference type="Gene3D" id="2.40.320.10">
    <property type="entry name" value="Hypothetical Protein Pfu-838710-001"/>
    <property type="match status" value="1"/>
</dbReference>
<feature type="domain" description="CYTH" evidence="2">
    <location>
        <begin position="2"/>
        <end position="157"/>
    </location>
</feature>
<evidence type="ECO:0000256" key="1">
    <source>
        <dbReference type="PIRSR" id="PIRSR016487-1"/>
    </source>
</evidence>